<proteinExistence type="predicted"/>
<dbReference type="RefSeq" id="WP_098174673.1">
    <property type="nucleotide sequence ID" value="NZ_CP030926.1"/>
</dbReference>
<dbReference type="Gene3D" id="3.40.50.720">
    <property type="entry name" value="NAD(P)-binding Rossmann-like Domain"/>
    <property type="match status" value="1"/>
</dbReference>
<evidence type="ECO:0000313" key="3">
    <source>
        <dbReference type="EMBL" id="PEJ37685.1"/>
    </source>
</evidence>
<evidence type="ECO:0000259" key="1">
    <source>
        <dbReference type="Pfam" id="PF19328"/>
    </source>
</evidence>
<reference evidence="3 4" key="1">
    <citation type="submission" date="2017-09" db="EMBL/GenBank/DDBJ databases">
        <title>Large-scale bioinformatics analysis of Bacillus genomes uncovers conserved roles of natural products in bacterial physiology.</title>
        <authorList>
            <consortium name="Agbiome Team Llc"/>
            <person name="Bleich R.M."/>
            <person name="Kirk G.J."/>
            <person name="Santa Maria K.C."/>
            <person name="Allen S.E."/>
            <person name="Farag S."/>
            <person name="Shank E.A."/>
            <person name="Bowers A."/>
        </authorList>
    </citation>
    <scope>NUCLEOTIDE SEQUENCE [LARGE SCALE GENOMIC DNA]</scope>
    <source>
        <strain evidence="3 4">AFS003229</strain>
    </source>
</reference>
<dbReference type="InterPro" id="IPR036291">
    <property type="entry name" value="NAD(P)-bd_dom_sf"/>
</dbReference>
<dbReference type="Pfam" id="PF19328">
    <property type="entry name" value="DAP_DH_C"/>
    <property type="match status" value="1"/>
</dbReference>
<evidence type="ECO:0000313" key="5">
    <source>
        <dbReference type="Proteomes" id="UP000260457"/>
    </source>
</evidence>
<dbReference type="CDD" id="cd24146">
    <property type="entry name" value="nat-AmDH_N_like"/>
    <property type="match status" value="1"/>
</dbReference>
<dbReference type="Proteomes" id="UP000220106">
    <property type="component" value="Unassembled WGS sequence"/>
</dbReference>
<dbReference type="InterPro" id="IPR045760">
    <property type="entry name" value="DAP_DH_C"/>
</dbReference>
<reference evidence="2 5" key="2">
    <citation type="submission" date="2018-07" db="EMBL/GenBank/DDBJ databases">
        <title>The molecular basis for the intramolecular migration of carboxyl group in the catabolism of para-hydroxybenzoate via gentisate.</title>
        <authorList>
            <person name="Zhao H."/>
            <person name="Xu Y."/>
            <person name="Lin S."/>
            <person name="Spain J.C."/>
            <person name="Zhou N.-Y."/>
        </authorList>
    </citation>
    <scope>NUCLEOTIDE SEQUENCE [LARGE SCALE GENOMIC DNA]</scope>
    <source>
        <strain evidence="2 5">PHB-7a</strain>
    </source>
</reference>
<evidence type="ECO:0000313" key="2">
    <source>
        <dbReference type="EMBL" id="AXN41105.1"/>
    </source>
</evidence>
<organism evidence="3 4">
    <name type="scientific">Peribacillus butanolivorans</name>
    <dbReference type="NCBI Taxonomy" id="421767"/>
    <lineage>
        <taxon>Bacteria</taxon>
        <taxon>Bacillati</taxon>
        <taxon>Bacillota</taxon>
        <taxon>Bacilli</taxon>
        <taxon>Bacillales</taxon>
        <taxon>Bacillaceae</taxon>
        <taxon>Peribacillus</taxon>
    </lineage>
</organism>
<dbReference type="EMBL" id="NUEQ01000004">
    <property type="protein sequence ID" value="PEJ37685.1"/>
    <property type="molecule type" value="Genomic_DNA"/>
</dbReference>
<sequence length="340" mass="37362">MTKQHSKFSVFGLGPIGIEILRSAYQTNPHSIIGVIDIDPEKIGNDIGLLINEKQTGLNVVSSIQEVKTNTDHPVALHATGSNLQQVWPQIKELLDHGFSVVSTCEQLSFSWDRYPELAKEIDDYAKAKRLSVIGTGINPGFIMDTLVICFSTVLTTVNKIIVNRRVDVSKRRIPLQKKVGIGMPKEEFESLAEQNKIGHVGLEESVRLIAYGLNWNLTSVKNTIEPTIAGDNITVPLTSLKPGDVNGLHQVSKGKTSNGREICLDLTMSVGINQEDEIIIEGNETQRLIIPNGIFGDTATAAMVINTAKQIDTIRKPGLLTMTDIGLPRNIYQSEFARI</sequence>
<protein>
    <recommendedName>
        <fullName evidence="1">2,4-diaminopentanoate dehydrogenase C-terminal domain-containing protein</fullName>
    </recommendedName>
</protein>
<name>A0AAX0SBY7_9BACI</name>
<dbReference type="GeneID" id="95401229"/>
<gene>
    <name evidence="3" type="ORF">CN689_01965</name>
    <name evidence="2" type="ORF">DTO10_23840</name>
</gene>
<dbReference type="KEGG" id="pbut:DTO10_23840"/>
<dbReference type="SUPFAM" id="SSF51735">
    <property type="entry name" value="NAD(P)-binding Rossmann-fold domains"/>
    <property type="match status" value="1"/>
</dbReference>
<accession>A0AAX0SBY7</accession>
<dbReference type="AlphaFoldDB" id="A0AAX0SBY7"/>
<dbReference type="EMBL" id="CP030926">
    <property type="protein sequence ID" value="AXN41105.1"/>
    <property type="molecule type" value="Genomic_DNA"/>
</dbReference>
<keyword evidence="5" id="KW-1185">Reference proteome</keyword>
<dbReference type="Proteomes" id="UP000260457">
    <property type="component" value="Chromosome"/>
</dbReference>
<feature type="domain" description="2,4-diaminopentanoate dehydrogenase C-terminal" evidence="1">
    <location>
        <begin position="142"/>
        <end position="334"/>
    </location>
</feature>
<evidence type="ECO:0000313" key="4">
    <source>
        <dbReference type="Proteomes" id="UP000220106"/>
    </source>
</evidence>